<proteinExistence type="predicted"/>
<sequence>MSTFTLIVPKGYSYVVAAVVSTFWLTFFQTGNVEITRKRAKIEYPQAYAEKSEAAASKDAMIFNCAQRAHQNTLEVLPQIYVSTLLVGLKYPILAASLCGFWTFSRVFYTLGYSSGIPKKVCDQTSLASLVTSGRFSACYLEVRAMWRMDC</sequence>
<name>A0ACB8U599_9APHY</name>
<protein>
    <submittedName>
        <fullName evidence="1">Uncharacterized protein</fullName>
    </submittedName>
</protein>
<evidence type="ECO:0000313" key="1">
    <source>
        <dbReference type="EMBL" id="KAI0089309.1"/>
    </source>
</evidence>
<comment type="caution">
    <text evidence="1">The sequence shown here is derived from an EMBL/GenBank/DDBJ whole genome shotgun (WGS) entry which is preliminary data.</text>
</comment>
<gene>
    <name evidence="1" type="ORF">BDY19DRAFT_137048</name>
</gene>
<keyword evidence="2" id="KW-1185">Reference proteome</keyword>
<dbReference type="EMBL" id="MU274911">
    <property type="protein sequence ID" value="KAI0089309.1"/>
    <property type="molecule type" value="Genomic_DNA"/>
</dbReference>
<dbReference type="Proteomes" id="UP001055072">
    <property type="component" value="Unassembled WGS sequence"/>
</dbReference>
<reference evidence="1" key="1">
    <citation type="journal article" date="2021" name="Environ. Microbiol.">
        <title>Gene family expansions and transcriptome signatures uncover fungal adaptations to wood decay.</title>
        <authorList>
            <person name="Hage H."/>
            <person name="Miyauchi S."/>
            <person name="Viragh M."/>
            <person name="Drula E."/>
            <person name="Min B."/>
            <person name="Chaduli D."/>
            <person name="Navarro D."/>
            <person name="Favel A."/>
            <person name="Norest M."/>
            <person name="Lesage-Meessen L."/>
            <person name="Balint B."/>
            <person name="Merenyi Z."/>
            <person name="de Eugenio L."/>
            <person name="Morin E."/>
            <person name="Martinez A.T."/>
            <person name="Baldrian P."/>
            <person name="Stursova M."/>
            <person name="Martinez M.J."/>
            <person name="Novotny C."/>
            <person name="Magnuson J.K."/>
            <person name="Spatafora J.W."/>
            <person name="Maurice S."/>
            <person name="Pangilinan J."/>
            <person name="Andreopoulos W."/>
            <person name="LaButti K."/>
            <person name="Hundley H."/>
            <person name="Na H."/>
            <person name="Kuo A."/>
            <person name="Barry K."/>
            <person name="Lipzen A."/>
            <person name="Henrissat B."/>
            <person name="Riley R."/>
            <person name="Ahrendt S."/>
            <person name="Nagy L.G."/>
            <person name="Grigoriev I.V."/>
            <person name="Martin F."/>
            <person name="Rosso M.N."/>
        </authorList>
    </citation>
    <scope>NUCLEOTIDE SEQUENCE</scope>
    <source>
        <strain evidence="1">CBS 384.51</strain>
    </source>
</reference>
<accession>A0ACB8U599</accession>
<organism evidence="1 2">
    <name type="scientific">Irpex rosettiformis</name>
    <dbReference type="NCBI Taxonomy" id="378272"/>
    <lineage>
        <taxon>Eukaryota</taxon>
        <taxon>Fungi</taxon>
        <taxon>Dikarya</taxon>
        <taxon>Basidiomycota</taxon>
        <taxon>Agaricomycotina</taxon>
        <taxon>Agaricomycetes</taxon>
        <taxon>Polyporales</taxon>
        <taxon>Irpicaceae</taxon>
        <taxon>Irpex</taxon>
    </lineage>
</organism>
<evidence type="ECO:0000313" key="2">
    <source>
        <dbReference type="Proteomes" id="UP001055072"/>
    </source>
</evidence>